<dbReference type="Gene3D" id="3.30.60.90">
    <property type="match status" value="1"/>
</dbReference>
<dbReference type="KEGG" id="lgi:LOTGIDRAFT_238738"/>
<dbReference type="Pfam" id="PF00569">
    <property type="entry name" value="ZZ"/>
    <property type="match status" value="1"/>
</dbReference>
<feature type="region of interest" description="Disordered" evidence="5">
    <location>
        <begin position="130"/>
        <end position="222"/>
    </location>
</feature>
<dbReference type="CTD" id="20250854"/>
<evidence type="ECO:0000313" key="8">
    <source>
        <dbReference type="Proteomes" id="UP000030746"/>
    </source>
</evidence>
<keyword evidence="2 4" id="KW-0863">Zinc-finger</keyword>
<keyword evidence="3" id="KW-0862">Zinc</keyword>
<feature type="compositionally biased region" description="Polar residues" evidence="5">
    <location>
        <begin position="131"/>
        <end position="142"/>
    </location>
</feature>
<dbReference type="InterPro" id="IPR000270">
    <property type="entry name" value="PB1_dom"/>
</dbReference>
<dbReference type="PROSITE" id="PS01357">
    <property type="entry name" value="ZF_ZZ_1"/>
    <property type="match status" value="1"/>
</dbReference>
<dbReference type="PANTHER" id="PTHR20930:SF0">
    <property type="entry name" value="PROTEIN ILRUN"/>
    <property type="match status" value="1"/>
</dbReference>
<dbReference type="GO" id="GO:0005737">
    <property type="term" value="C:cytoplasm"/>
    <property type="evidence" value="ECO:0007669"/>
    <property type="project" value="UniProtKB-ARBA"/>
</dbReference>
<organism evidence="7 8">
    <name type="scientific">Lottia gigantea</name>
    <name type="common">Giant owl limpet</name>
    <dbReference type="NCBI Taxonomy" id="225164"/>
    <lineage>
        <taxon>Eukaryota</taxon>
        <taxon>Metazoa</taxon>
        <taxon>Spiralia</taxon>
        <taxon>Lophotrochozoa</taxon>
        <taxon>Mollusca</taxon>
        <taxon>Gastropoda</taxon>
        <taxon>Patellogastropoda</taxon>
        <taxon>Lottioidea</taxon>
        <taxon>Lottiidae</taxon>
        <taxon>Lottia</taxon>
    </lineage>
</organism>
<protein>
    <recommendedName>
        <fullName evidence="6">ZZ-type domain-containing protein</fullName>
    </recommendedName>
</protein>
<dbReference type="RefSeq" id="XP_009049604.1">
    <property type="nucleotide sequence ID" value="XM_009051356.1"/>
</dbReference>
<dbReference type="InterPro" id="IPR000433">
    <property type="entry name" value="Znf_ZZ"/>
</dbReference>
<evidence type="ECO:0000256" key="3">
    <source>
        <dbReference type="ARBA" id="ARBA00022833"/>
    </source>
</evidence>
<dbReference type="InterPro" id="IPR043145">
    <property type="entry name" value="Znf_ZZ_sf"/>
</dbReference>
<dbReference type="GeneID" id="20250854"/>
<evidence type="ECO:0000256" key="4">
    <source>
        <dbReference type="PROSITE-ProRule" id="PRU00228"/>
    </source>
</evidence>
<feature type="compositionally biased region" description="Polar residues" evidence="5">
    <location>
        <begin position="183"/>
        <end position="193"/>
    </location>
</feature>
<keyword evidence="1" id="KW-0479">Metal-binding</keyword>
<dbReference type="SMART" id="SM00291">
    <property type="entry name" value="ZnF_ZZ"/>
    <property type="match status" value="1"/>
</dbReference>
<feature type="non-terminal residue" evidence="7">
    <location>
        <position position="381"/>
    </location>
</feature>
<proteinExistence type="predicted"/>
<dbReference type="GO" id="GO:0008270">
    <property type="term" value="F:zinc ion binding"/>
    <property type="evidence" value="ECO:0007669"/>
    <property type="project" value="UniProtKB-KW"/>
</dbReference>
<feature type="compositionally biased region" description="Basic and acidic residues" evidence="5">
    <location>
        <begin position="147"/>
        <end position="164"/>
    </location>
</feature>
<dbReference type="PANTHER" id="PTHR20930">
    <property type="entry name" value="OVARIAN CARCINOMA ANTIGEN CA125-RELATED"/>
    <property type="match status" value="1"/>
</dbReference>
<dbReference type="SUPFAM" id="SSF54277">
    <property type="entry name" value="CAD &amp; PB1 domains"/>
    <property type="match status" value="1"/>
</dbReference>
<evidence type="ECO:0000256" key="5">
    <source>
        <dbReference type="SAM" id="MobiDB-lite"/>
    </source>
</evidence>
<dbReference type="EMBL" id="KB200955">
    <property type="protein sequence ID" value="ESO99697.1"/>
    <property type="molecule type" value="Genomic_DNA"/>
</dbReference>
<feature type="domain" description="ZZ-type" evidence="6">
    <location>
        <begin position="289"/>
        <end position="341"/>
    </location>
</feature>
<dbReference type="AlphaFoldDB" id="V4AR23"/>
<dbReference type="FunFam" id="3.30.60.90:FF:000007">
    <property type="entry name" value="Next to BRCA1 gene 1 protein"/>
    <property type="match status" value="1"/>
</dbReference>
<dbReference type="HOGENOM" id="CLU_726254_0_0_1"/>
<gene>
    <name evidence="7" type="ORF">LOTGIDRAFT_238738</name>
</gene>
<dbReference type="Pfam" id="PF00564">
    <property type="entry name" value="PB1"/>
    <property type="match status" value="1"/>
</dbReference>
<dbReference type="GO" id="GO:0070013">
    <property type="term" value="C:intracellular organelle lumen"/>
    <property type="evidence" value="ECO:0007669"/>
    <property type="project" value="UniProtKB-ARBA"/>
</dbReference>
<dbReference type="SUPFAM" id="SSF57850">
    <property type="entry name" value="RING/U-box"/>
    <property type="match status" value="1"/>
</dbReference>
<evidence type="ECO:0000256" key="2">
    <source>
        <dbReference type="ARBA" id="ARBA00022771"/>
    </source>
</evidence>
<keyword evidence="8" id="KW-1185">Reference proteome</keyword>
<dbReference type="Gene3D" id="3.10.20.90">
    <property type="entry name" value="Phosphatidylinositol 3-kinase Catalytic Subunit, Chain A, domain 1"/>
    <property type="match status" value="1"/>
</dbReference>
<feature type="compositionally biased region" description="Basic and acidic residues" evidence="5">
    <location>
        <begin position="10"/>
        <end position="21"/>
    </location>
</feature>
<dbReference type="PROSITE" id="PS50135">
    <property type="entry name" value="ZF_ZZ_2"/>
    <property type="match status" value="1"/>
</dbReference>
<accession>V4AR23</accession>
<dbReference type="OrthoDB" id="2122982at2759"/>
<dbReference type="Proteomes" id="UP000030746">
    <property type="component" value="Unassembled WGS sequence"/>
</dbReference>
<reference evidence="7 8" key="1">
    <citation type="journal article" date="2013" name="Nature">
        <title>Insights into bilaterian evolution from three spiralian genomes.</title>
        <authorList>
            <person name="Simakov O."/>
            <person name="Marletaz F."/>
            <person name="Cho S.J."/>
            <person name="Edsinger-Gonzales E."/>
            <person name="Havlak P."/>
            <person name="Hellsten U."/>
            <person name="Kuo D.H."/>
            <person name="Larsson T."/>
            <person name="Lv J."/>
            <person name="Arendt D."/>
            <person name="Savage R."/>
            <person name="Osoegawa K."/>
            <person name="de Jong P."/>
            <person name="Grimwood J."/>
            <person name="Chapman J.A."/>
            <person name="Shapiro H."/>
            <person name="Aerts A."/>
            <person name="Otillar R.P."/>
            <person name="Terry A.Y."/>
            <person name="Boore J.L."/>
            <person name="Grigoriev I.V."/>
            <person name="Lindberg D.R."/>
            <person name="Seaver E.C."/>
            <person name="Weisblat D.A."/>
            <person name="Putnam N.H."/>
            <person name="Rokhsar D.S."/>
        </authorList>
    </citation>
    <scope>NUCLEOTIDE SEQUENCE [LARGE SCALE GENOMIC DNA]</scope>
</reference>
<dbReference type="CDD" id="cd05992">
    <property type="entry name" value="PB1"/>
    <property type="match status" value="1"/>
</dbReference>
<dbReference type="CDD" id="cd02340">
    <property type="entry name" value="ZZ_NBR1_like"/>
    <property type="match status" value="1"/>
</dbReference>
<dbReference type="STRING" id="225164.V4AR23"/>
<evidence type="ECO:0000313" key="7">
    <source>
        <dbReference type="EMBL" id="ESO99697.1"/>
    </source>
</evidence>
<evidence type="ECO:0000259" key="6">
    <source>
        <dbReference type="PROSITE" id="PS50135"/>
    </source>
</evidence>
<sequence length="381" mass="43169">MSENLIATARHLDKEDHEQPEPFRVEPNIMWPDFKAVVIAQYEDPPDDVIIKYSDEDNDMIMMSTQDELFEAMKTAADNGGIMQLEVKGIKKTESATEKKAYPAPVTQIDATRILPAIPRNKVPHTLPLITVNSSDQPSTSEMAEPADMRETGEITPNSDRDQETGLYLTKNISDKEEAQVLETDSNSASSADQPIETEKISSNSEYERMTGANLPEVPSDDSMPYPAFVEFMEKLKQELRNEIVHDVTKKTVKQVLRGLDHTSNRLEDGGPWGGRKTDLRHVHPIYLHEGVSCKNCQKTILGPRYKCGNCVDYDLCEKCESKYGIHSSDHVFIKLRRPCRDGLYRDSKKSPLLKRVLYKSEALVEPQERRKDEEKSGENV</sequence>
<name>V4AR23_LOTGI</name>
<evidence type="ECO:0000256" key="1">
    <source>
        <dbReference type="ARBA" id="ARBA00022723"/>
    </source>
</evidence>
<feature type="region of interest" description="Disordered" evidence="5">
    <location>
        <begin position="1"/>
        <end position="21"/>
    </location>
</feature>